<evidence type="ECO:0000313" key="1">
    <source>
        <dbReference type="EMBL" id="PKB99553.1"/>
    </source>
</evidence>
<dbReference type="EMBL" id="LLXH01001583">
    <property type="protein sequence ID" value="PKC58277.1"/>
    <property type="molecule type" value="Genomic_DNA"/>
</dbReference>
<evidence type="ECO:0000313" key="6">
    <source>
        <dbReference type="Proteomes" id="UP000234323"/>
    </source>
</evidence>
<gene>
    <name evidence="2" type="ORF">RhiirA1_327028</name>
    <name evidence="3" type="ORF">RhiirA4_300492</name>
    <name evidence="1" type="ORF">RhiirA5_259758</name>
</gene>
<reference evidence="2 4" key="3">
    <citation type="submission" date="2017-10" db="EMBL/GenBank/DDBJ databases">
        <title>Extensive intraspecific genome diversity in a model arbuscular mycorrhizal fungus.</title>
        <authorList>
            <person name="Chen E.C.H."/>
            <person name="Morin E."/>
            <person name="Baudet D."/>
            <person name="Noel J."/>
            <person name="Ndikumana S."/>
            <person name="Charron P."/>
            <person name="St-Onge C."/>
            <person name="Giorgi J."/>
            <person name="Grigoriev I.V."/>
            <person name="Roux C."/>
            <person name="Martin F.M."/>
            <person name="Corradi N."/>
        </authorList>
    </citation>
    <scope>NUCLEOTIDE SEQUENCE [LARGE SCALE GENOMIC DNA]</scope>
    <source>
        <strain evidence="2 4">A1</strain>
    </source>
</reference>
<sequence>LLHISTSIRNTGPAWATWQYPMERLCGMLVPLVHSKQHPYTNLRNQITIWTQFSHLQYK</sequence>
<dbReference type="Proteomes" id="UP000232688">
    <property type="component" value="Unassembled WGS sequence"/>
</dbReference>
<reference evidence="2 4" key="4">
    <citation type="submission" date="2017-10" db="EMBL/GenBank/DDBJ databases">
        <title>Genome analyses suggest a sexual origin of heterokaryosis in a supposedly ancient asexual fungus.</title>
        <authorList>
            <person name="Corradi N."/>
            <person name="Sedzielewska K."/>
            <person name="Noel J."/>
            <person name="Charron P."/>
            <person name="Farinelli L."/>
            <person name="Marton T."/>
            <person name="Kruger M."/>
            <person name="Pelin A."/>
            <person name="Brachmann A."/>
            <person name="Corradi N."/>
        </authorList>
    </citation>
    <scope>NUCLEOTIDE SEQUENCE [LARGE SCALE GENOMIC DNA]</scope>
    <source>
        <strain evidence="2 4">A1</strain>
    </source>
</reference>
<accession>A0A2I1HIX9</accession>
<dbReference type="OrthoDB" id="2443892at2759"/>
<dbReference type="EMBL" id="LLXJ01002145">
    <property type="protein sequence ID" value="PKB99553.1"/>
    <property type="molecule type" value="Genomic_DNA"/>
</dbReference>
<organism evidence="3 6">
    <name type="scientific">Rhizophagus irregularis</name>
    <dbReference type="NCBI Taxonomy" id="588596"/>
    <lineage>
        <taxon>Eukaryota</taxon>
        <taxon>Fungi</taxon>
        <taxon>Fungi incertae sedis</taxon>
        <taxon>Mucoromycota</taxon>
        <taxon>Glomeromycotina</taxon>
        <taxon>Glomeromycetes</taxon>
        <taxon>Glomerales</taxon>
        <taxon>Glomeraceae</taxon>
        <taxon>Rhizophagus</taxon>
    </lineage>
</organism>
<feature type="non-terminal residue" evidence="3">
    <location>
        <position position="1"/>
    </location>
</feature>
<comment type="caution">
    <text evidence="3">The sequence shown here is derived from an EMBL/GenBank/DDBJ whole genome shotgun (WGS) entry which is preliminary data.</text>
</comment>
<dbReference type="EMBL" id="LLXI01003219">
    <property type="protein sequence ID" value="PKY58843.1"/>
    <property type="molecule type" value="Genomic_DNA"/>
</dbReference>
<reference evidence="3 6" key="1">
    <citation type="submission" date="2015-10" db="EMBL/GenBank/DDBJ databases">
        <title>Genome analyses suggest a sexual origin of heterokaryosis in a supposedly ancient asexual fungus.</title>
        <authorList>
            <person name="Ropars J."/>
            <person name="Sedzielewska K."/>
            <person name="Noel J."/>
            <person name="Charron P."/>
            <person name="Farinelli L."/>
            <person name="Marton T."/>
            <person name="Kruger M."/>
            <person name="Pelin A."/>
            <person name="Brachmann A."/>
            <person name="Corradi N."/>
        </authorList>
    </citation>
    <scope>NUCLEOTIDE SEQUENCE [LARGE SCALE GENOMIC DNA]</scope>
    <source>
        <strain evidence="3 6">A4</strain>
        <strain evidence="1 5">A5</strain>
    </source>
</reference>
<protein>
    <submittedName>
        <fullName evidence="3">Uncharacterized protein</fullName>
    </submittedName>
</protein>
<proteinExistence type="predicted"/>
<feature type="non-terminal residue" evidence="3">
    <location>
        <position position="59"/>
    </location>
</feature>
<dbReference type="AlphaFoldDB" id="A0A2I1HIX9"/>
<dbReference type="Proteomes" id="UP000232722">
    <property type="component" value="Unassembled WGS sequence"/>
</dbReference>
<dbReference type="Proteomes" id="UP000234323">
    <property type="component" value="Unassembled WGS sequence"/>
</dbReference>
<evidence type="ECO:0000313" key="2">
    <source>
        <dbReference type="EMBL" id="PKC58277.1"/>
    </source>
</evidence>
<dbReference type="VEuPathDB" id="FungiDB:RhiirA1_327028"/>
<evidence type="ECO:0000313" key="4">
    <source>
        <dbReference type="Proteomes" id="UP000232688"/>
    </source>
</evidence>
<reference evidence="1 5" key="2">
    <citation type="submission" date="2017-09" db="EMBL/GenBank/DDBJ databases">
        <title>Extensive intraspecific genome diversity in a model arbuscular mycorrhizal fungus.</title>
        <authorList>
            <person name="Chen E.C."/>
            <person name="Morin E."/>
            <person name="Beaudet D."/>
            <person name="Noel J."/>
            <person name="Ndikumana S."/>
            <person name="Charron P."/>
            <person name="St-Onge C."/>
            <person name="Giorgi J."/>
            <person name="Grigoriev I.V."/>
            <person name="Roux C."/>
            <person name="Martin F.M."/>
            <person name="Corradi N."/>
        </authorList>
    </citation>
    <scope>NUCLEOTIDE SEQUENCE [LARGE SCALE GENOMIC DNA]</scope>
    <source>
        <strain evidence="1 5">A5</strain>
    </source>
</reference>
<keyword evidence="6" id="KW-1185">Reference proteome</keyword>
<name>A0A2I1HIX9_9GLOM</name>
<evidence type="ECO:0000313" key="5">
    <source>
        <dbReference type="Proteomes" id="UP000232722"/>
    </source>
</evidence>
<evidence type="ECO:0000313" key="3">
    <source>
        <dbReference type="EMBL" id="PKY58843.1"/>
    </source>
</evidence>